<dbReference type="InterPro" id="IPR020045">
    <property type="entry name" value="DNA_polI_H3TH"/>
</dbReference>
<dbReference type="InterPro" id="IPR038969">
    <property type="entry name" value="FEN"/>
</dbReference>
<accession>A0A8F9TYV3</accession>
<dbReference type="SUPFAM" id="SSF47807">
    <property type="entry name" value="5' to 3' exonuclease, C-terminal subdomain"/>
    <property type="match status" value="1"/>
</dbReference>
<dbReference type="GO" id="GO:0008409">
    <property type="term" value="F:5'-3' exonuclease activity"/>
    <property type="evidence" value="ECO:0007669"/>
    <property type="project" value="InterPro"/>
</dbReference>
<dbReference type="Pfam" id="PF02739">
    <property type="entry name" value="5_3_exonuc_N"/>
    <property type="match status" value="1"/>
</dbReference>
<dbReference type="InterPro" id="IPR008918">
    <property type="entry name" value="HhH2"/>
</dbReference>
<dbReference type="GO" id="GO:0017108">
    <property type="term" value="F:5'-flap endonuclease activity"/>
    <property type="evidence" value="ECO:0007669"/>
    <property type="project" value="InterPro"/>
</dbReference>
<dbReference type="SMART" id="SM00279">
    <property type="entry name" value="HhH2"/>
    <property type="match status" value="1"/>
</dbReference>
<dbReference type="FunFam" id="1.10.150.20:FF:000003">
    <property type="entry name" value="DNA polymerase I"/>
    <property type="match status" value="1"/>
</dbReference>
<dbReference type="CDD" id="cd09898">
    <property type="entry name" value="H3TH_53EXO"/>
    <property type="match status" value="1"/>
</dbReference>
<dbReference type="Gene3D" id="1.10.150.20">
    <property type="entry name" value="5' to 3' exonuclease, C-terminal subdomain"/>
    <property type="match status" value="1"/>
</dbReference>
<name>A0A8F9TYV3_9BACT</name>
<dbReference type="InterPro" id="IPR036279">
    <property type="entry name" value="5-3_exonuclease_C_sf"/>
</dbReference>
<proteinExistence type="predicted"/>
<evidence type="ECO:0000259" key="5">
    <source>
        <dbReference type="SMART" id="SM00475"/>
    </source>
</evidence>
<evidence type="ECO:0000256" key="2">
    <source>
        <dbReference type="ARBA" id="ARBA00022801"/>
    </source>
</evidence>
<evidence type="ECO:0000256" key="3">
    <source>
        <dbReference type="ARBA" id="ARBA00023125"/>
    </source>
</evidence>
<dbReference type="PANTHER" id="PTHR42646:SF2">
    <property type="entry name" value="5'-3' EXONUCLEASE FAMILY PROTEIN"/>
    <property type="match status" value="1"/>
</dbReference>
<dbReference type="InterPro" id="IPR029060">
    <property type="entry name" value="PIN-like_dom_sf"/>
</dbReference>
<organism evidence="6 7">
    <name type="scientific">Horticoccus luteus</name>
    <dbReference type="NCBI Taxonomy" id="2862869"/>
    <lineage>
        <taxon>Bacteria</taxon>
        <taxon>Pseudomonadati</taxon>
        <taxon>Verrucomicrobiota</taxon>
        <taxon>Opitutia</taxon>
        <taxon>Opitutales</taxon>
        <taxon>Opitutaceae</taxon>
        <taxon>Horticoccus</taxon>
    </lineage>
</organism>
<dbReference type="SMART" id="SM00475">
    <property type="entry name" value="53EXOc"/>
    <property type="match status" value="1"/>
</dbReference>
<keyword evidence="7" id="KW-1185">Reference proteome</keyword>
<dbReference type="Gene3D" id="3.40.50.1010">
    <property type="entry name" value="5'-nuclease"/>
    <property type="match status" value="1"/>
</dbReference>
<evidence type="ECO:0000256" key="4">
    <source>
        <dbReference type="SAM" id="MobiDB-lite"/>
    </source>
</evidence>
<evidence type="ECO:0000313" key="7">
    <source>
        <dbReference type="Proteomes" id="UP000825051"/>
    </source>
</evidence>
<dbReference type="Proteomes" id="UP000825051">
    <property type="component" value="Chromosome"/>
</dbReference>
<dbReference type="RefSeq" id="WP_220164692.1">
    <property type="nucleotide sequence ID" value="NZ_CP080507.1"/>
</dbReference>
<keyword evidence="3" id="KW-0238">DNA-binding</keyword>
<dbReference type="InterPro" id="IPR002421">
    <property type="entry name" value="5-3_exonuclease"/>
</dbReference>
<keyword evidence="6" id="KW-0269">Exonuclease</keyword>
<dbReference type="EMBL" id="CP080507">
    <property type="protein sequence ID" value="QYM80057.1"/>
    <property type="molecule type" value="Genomic_DNA"/>
</dbReference>
<dbReference type="KEGG" id="ole:K0B96_05405"/>
<feature type="domain" description="5'-3' exonuclease" evidence="5">
    <location>
        <begin position="2"/>
        <end position="272"/>
    </location>
</feature>
<keyword evidence="1" id="KW-0540">Nuclease</keyword>
<dbReference type="InterPro" id="IPR020046">
    <property type="entry name" value="5-3_exonucl_a-hlix_arch_N"/>
</dbReference>
<sequence length="313" mass="33827">MAKWLLVDGFNLAYRCFHALPELTRADGFPTGALHGWVKSLWKLIDQEKPGATLVFFDLGESADRIALHADYKAQRKPMPDPLRQQIEPIKALTRAMGLAGIEEHGVESDDLLAAEAVKLAAAGHDVVIVSSDKDFAQIVGGKITIMLPPPSANPKLGWRRLDAAGVQEKFGVPPAQIAHYLALVGDTSDNIPGLDGVGPKTAAKWLAECGGSVECVIEKAAELKPERFRAAVAEQAERLRLNLKLTTLNLALPEVKPEWRTPDPQELFKLLDGFEMRSTAAEARKRYADASGSPGTVAVPTPPSAAMQGELF</sequence>
<gene>
    <name evidence="6" type="ORF">K0B96_05405</name>
</gene>
<dbReference type="AlphaFoldDB" id="A0A8F9TYV3"/>
<dbReference type="PANTHER" id="PTHR42646">
    <property type="entry name" value="FLAP ENDONUCLEASE XNI"/>
    <property type="match status" value="1"/>
</dbReference>
<dbReference type="SUPFAM" id="SSF88723">
    <property type="entry name" value="PIN domain-like"/>
    <property type="match status" value="1"/>
</dbReference>
<keyword evidence="2" id="KW-0378">Hydrolase</keyword>
<dbReference type="GO" id="GO:0033567">
    <property type="term" value="P:DNA replication, Okazaki fragment processing"/>
    <property type="evidence" value="ECO:0007669"/>
    <property type="project" value="InterPro"/>
</dbReference>
<protein>
    <submittedName>
        <fullName evidence="6">5'-3' exonuclease</fullName>
    </submittedName>
</protein>
<dbReference type="CDD" id="cd09859">
    <property type="entry name" value="PIN_53EXO"/>
    <property type="match status" value="1"/>
</dbReference>
<evidence type="ECO:0000256" key="1">
    <source>
        <dbReference type="ARBA" id="ARBA00022722"/>
    </source>
</evidence>
<dbReference type="Pfam" id="PF01367">
    <property type="entry name" value="5_3_exonuc"/>
    <property type="match status" value="1"/>
</dbReference>
<feature type="region of interest" description="Disordered" evidence="4">
    <location>
        <begin position="289"/>
        <end position="313"/>
    </location>
</feature>
<evidence type="ECO:0000313" key="6">
    <source>
        <dbReference type="EMBL" id="QYM80057.1"/>
    </source>
</evidence>
<dbReference type="GO" id="GO:0003677">
    <property type="term" value="F:DNA binding"/>
    <property type="evidence" value="ECO:0007669"/>
    <property type="project" value="UniProtKB-KW"/>
</dbReference>
<reference evidence="6" key="1">
    <citation type="submission" date="2021-08" db="EMBL/GenBank/DDBJ databases">
        <title>Genome of a novel bacterium of the phylum Verrucomicrobia, Oleiharenicola sp. KSB-15.</title>
        <authorList>
            <person name="Chung J.-H."/>
            <person name="Ahn J.-H."/>
            <person name="Yoon Y."/>
            <person name="Kim D.-Y."/>
            <person name="An S.-H."/>
            <person name="Park I."/>
            <person name="Yeon J."/>
        </authorList>
    </citation>
    <scope>NUCLEOTIDE SEQUENCE</scope>
    <source>
        <strain evidence="6">KSB-15</strain>
    </source>
</reference>